<accession>A0A1Q1PUB4</accession>
<dbReference type="EMBL" id="KY295892">
    <property type="protein sequence ID" value="AQN31658.1"/>
    <property type="molecule type" value="Genomic_DNA"/>
</dbReference>
<keyword evidence="1" id="KW-0540">Nuclease</keyword>
<evidence type="ECO:0000313" key="2">
    <source>
        <dbReference type="Proteomes" id="UP000222007"/>
    </source>
</evidence>
<evidence type="ECO:0000313" key="1">
    <source>
        <dbReference type="EMBL" id="AQN31658.1"/>
    </source>
</evidence>
<dbReference type="GO" id="GO:0004519">
    <property type="term" value="F:endonuclease activity"/>
    <property type="evidence" value="ECO:0007669"/>
    <property type="project" value="UniProtKB-KW"/>
</dbReference>
<keyword evidence="1" id="KW-0378">Hydrolase</keyword>
<keyword evidence="1" id="KW-0255">Endonuclease</keyword>
<organism evidence="1 2">
    <name type="scientific">Escherichia phage vB_EcoP_C</name>
    <dbReference type="NCBI Taxonomy" id="1933108"/>
    <lineage>
        <taxon>Viruses</taxon>
        <taxon>Duplodnaviria</taxon>
        <taxon>Heunggongvirae</taxon>
        <taxon>Uroviricota</taxon>
        <taxon>Caudoviricetes</taxon>
        <taxon>Autographivirales</taxon>
        <taxon>Autosignataviridae</taxon>
        <taxon>Molineuxvirinae</taxon>
        <taxon>Vectrevirus</taxon>
        <taxon>Vectrevirus sp. 'cee'</taxon>
    </lineage>
</organism>
<dbReference type="Proteomes" id="UP000222007">
    <property type="component" value="Segment"/>
</dbReference>
<dbReference type="InterPro" id="IPR036388">
    <property type="entry name" value="WH-like_DNA-bd_sf"/>
</dbReference>
<name>A0A1Q1PUB4_9CAUD</name>
<proteinExistence type="predicted"/>
<gene>
    <name evidence="1" type="ORF">C_19</name>
</gene>
<sequence length="177" mass="20238">MTEHKVYHIRVVGETDVMQGYIGVTSDIKKRMREHKCAGRLCDGREYVILFTGSKEECYALEEKLRPHDNMGWNKGKGGYRKAGNIEKGERISIATEIKKGQHLSVATEFKKGMTPYNKGTGKDYIFTSPDGEEFLVTCITDFCKEHNLTPQNMRKVAHGLRKHHKGWLARHVQTGR</sequence>
<dbReference type="Gene3D" id="1.10.10.10">
    <property type="entry name" value="Winged helix-like DNA-binding domain superfamily/Winged helix DNA-binding domain"/>
    <property type="match status" value="1"/>
</dbReference>
<protein>
    <submittedName>
        <fullName evidence="1">Homing endonuclease</fullName>
    </submittedName>
</protein>
<reference evidence="1 2" key="1">
    <citation type="submission" date="2016-11" db="EMBL/GenBank/DDBJ databases">
        <title>Biological and genomic characterization of a historic collection of therapeutic Escherichia coli bacteriophage.</title>
        <authorList>
            <person name="Baig A."/>
            <person name="Colom J."/>
            <person name="Atterbury R."/>
            <person name="Barrow P."/>
        </authorList>
    </citation>
    <scope>NUCLEOTIDE SEQUENCE [LARGE SCALE GENOMIC DNA]</scope>
</reference>